<protein>
    <recommendedName>
        <fullName evidence="1">Bacterial EndoU nuclease domain-containing protein</fullName>
    </recommendedName>
</protein>
<gene>
    <name evidence="2" type="ORF">J2S44_002534</name>
</gene>
<accession>A0AAE3ZP05</accession>
<sequence length="96" mass="10655">MITGRGKHGVYRARVDVQAPDGQWIPKSKQATFFPDDMTPQEVDEAISQAFRGRELQPNDSTAWDGRAGNGMLIGGFTDEPGGNRWKTVFPIMESE</sequence>
<evidence type="ECO:0000313" key="3">
    <source>
        <dbReference type="Proteomes" id="UP001183629"/>
    </source>
</evidence>
<name>A0AAE3ZP05_9ACTN</name>
<proteinExistence type="predicted"/>
<dbReference type="GO" id="GO:0004519">
    <property type="term" value="F:endonuclease activity"/>
    <property type="evidence" value="ECO:0007669"/>
    <property type="project" value="InterPro"/>
</dbReference>
<keyword evidence="3" id="KW-1185">Reference proteome</keyword>
<organism evidence="2 3">
    <name type="scientific">Catenuloplanes niger</name>
    <dbReference type="NCBI Taxonomy" id="587534"/>
    <lineage>
        <taxon>Bacteria</taxon>
        <taxon>Bacillati</taxon>
        <taxon>Actinomycetota</taxon>
        <taxon>Actinomycetes</taxon>
        <taxon>Micromonosporales</taxon>
        <taxon>Micromonosporaceae</taxon>
        <taxon>Catenuloplanes</taxon>
    </lineage>
</organism>
<reference evidence="2 3" key="1">
    <citation type="submission" date="2023-07" db="EMBL/GenBank/DDBJ databases">
        <title>Sequencing the genomes of 1000 actinobacteria strains.</title>
        <authorList>
            <person name="Klenk H.-P."/>
        </authorList>
    </citation>
    <scope>NUCLEOTIDE SEQUENCE [LARGE SCALE GENOMIC DNA]</scope>
    <source>
        <strain evidence="2 3">DSM 44711</strain>
    </source>
</reference>
<dbReference type="InterPro" id="IPR029501">
    <property type="entry name" value="EndoU_bac"/>
</dbReference>
<feature type="domain" description="Bacterial EndoU nuclease" evidence="1">
    <location>
        <begin position="7"/>
        <end position="92"/>
    </location>
</feature>
<comment type="caution">
    <text evidence="2">The sequence shown here is derived from an EMBL/GenBank/DDBJ whole genome shotgun (WGS) entry which is preliminary data.</text>
</comment>
<evidence type="ECO:0000313" key="2">
    <source>
        <dbReference type="EMBL" id="MDR7322284.1"/>
    </source>
</evidence>
<dbReference type="Proteomes" id="UP001183629">
    <property type="component" value="Unassembled WGS sequence"/>
</dbReference>
<dbReference type="AlphaFoldDB" id="A0AAE3ZP05"/>
<dbReference type="EMBL" id="JAVDYC010000001">
    <property type="protein sequence ID" value="MDR7322284.1"/>
    <property type="molecule type" value="Genomic_DNA"/>
</dbReference>
<evidence type="ECO:0000259" key="1">
    <source>
        <dbReference type="Pfam" id="PF14436"/>
    </source>
</evidence>
<dbReference type="Pfam" id="PF14436">
    <property type="entry name" value="EndoU_bacteria"/>
    <property type="match status" value="1"/>
</dbReference>